<proteinExistence type="predicted"/>
<evidence type="ECO:0000313" key="1">
    <source>
        <dbReference type="EMBL" id="VFU65253.1"/>
    </source>
</evidence>
<protein>
    <submittedName>
        <fullName evidence="1">Uncharacterized protein</fullName>
    </submittedName>
</protein>
<gene>
    <name evidence="1" type="ORF">SVIM_LOCUS500599</name>
</gene>
<accession>A0A6N2NG32</accession>
<dbReference type="EMBL" id="CAADRP010002279">
    <property type="protein sequence ID" value="VFU65253.1"/>
    <property type="molecule type" value="Genomic_DNA"/>
</dbReference>
<dbReference type="AlphaFoldDB" id="A0A6N2NG32"/>
<organism evidence="1">
    <name type="scientific">Salix viminalis</name>
    <name type="common">Common osier</name>
    <name type="synonym">Basket willow</name>
    <dbReference type="NCBI Taxonomy" id="40686"/>
    <lineage>
        <taxon>Eukaryota</taxon>
        <taxon>Viridiplantae</taxon>
        <taxon>Streptophyta</taxon>
        <taxon>Embryophyta</taxon>
        <taxon>Tracheophyta</taxon>
        <taxon>Spermatophyta</taxon>
        <taxon>Magnoliopsida</taxon>
        <taxon>eudicotyledons</taxon>
        <taxon>Gunneridae</taxon>
        <taxon>Pentapetalae</taxon>
        <taxon>rosids</taxon>
        <taxon>fabids</taxon>
        <taxon>Malpighiales</taxon>
        <taxon>Salicaceae</taxon>
        <taxon>Saliceae</taxon>
        <taxon>Salix</taxon>
    </lineage>
</organism>
<reference evidence="1" key="1">
    <citation type="submission" date="2019-03" db="EMBL/GenBank/DDBJ databases">
        <authorList>
            <person name="Mank J."/>
            <person name="Almeida P."/>
        </authorList>
    </citation>
    <scope>NUCLEOTIDE SEQUENCE</scope>
    <source>
        <strain evidence="1">78183</strain>
    </source>
</reference>
<sequence length="247" mass="26880">MSSSCILTLMTRGSSIQHSIEGRASPQAHGECTGEGILFIKHAELHSSSLVMHFNHLSSDSSLGLWVLNCPLLLVQFSVCLRLNHTNERCQAGPIYVSSGEMARGANAPFVPAVWERQVLNASNPHELHAQPSSATAGDLKKSIWIRLELVRKAKADVTEEYMRSVSSLMAYLVSDLRRAGFEEVDLDGCKGGVGASGLQAFISFTNKKASILLAAPAMERFVKELGGMLKTRQLARKQVKFIVSAL</sequence>
<name>A0A6N2NG32_SALVM</name>